<comment type="caution">
    <text evidence="11">The sequence shown here is derived from an EMBL/GenBank/DDBJ whole genome shotgun (WGS) entry which is preliminary data.</text>
</comment>
<keyword evidence="10" id="KW-0472">Membrane</keyword>
<gene>
    <name evidence="11" type="ORF">IF1G_00688</name>
</gene>
<dbReference type="STRING" id="43265.A0A545VGB0"/>
<dbReference type="GO" id="GO:0006465">
    <property type="term" value="P:signal peptide processing"/>
    <property type="evidence" value="ECO:0007669"/>
    <property type="project" value="InterPro"/>
</dbReference>
<dbReference type="Proteomes" id="UP000315783">
    <property type="component" value="Unassembled WGS sequence"/>
</dbReference>
<evidence type="ECO:0000256" key="2">
    <source>
        <dbReference type="ARBA" id="ARBA00007066"/>
    </source>
</evidence>
<evidence type="ECO:0000256" key="1">
    <source>
        <dbReference type="ARBA" id="ARBA00004434"/>
    </source>
</evidence>
<evidence type="ECO:0000256" key="7">
    <source>
        <dbReference type="ARBA" id="ARBA00022801"/>
    </source>
</evidence>
<evidence type="ECO:0000313" key="11">
    <source>
        <dbReference type="EMBL" id="TQW00757.1"/>
    </source>
</evidence>
<protein>
    <recommendedName>
        <fullName evidence="3">Mitochondrial inner membrane protease subunit 2</fullName>
    </recommendedName>
</protein>
<dbReference type="Gene3D" id="2.10.109.10">
    <property type="entry name" value="Umud Fragment, subunit A"/>
    <property type="match status" value="1"/>
</dbReference>
<accession>A0A545VGB0</accession>
<dbReference type="AlphaFoldDB" id="A0A545VGB0"/>
<dbReference type="PANTHER" id="PTHR46041:SF2">
    <property type="entry name" value="MITOCHONDRIAL INNER MEMBRANE PROTEASE SUBUNIT 2"/>
    <property type="match status" value="1"/>
</dbReference>
<keyword evidence="9" id="KW-0496">Mitochondrion</keyword>
<evidence type="ECO:0000256" key="6">
    <source>
        <dbReference type="ARBA" id="ARBA00022792"/>
    </source>
</evidence>
<name>A0A545VGB0_9HYPO</name>
<keyword evidence="12" id="KW-1185">Reference proteome</keyword>
<keyword evidence="8" id="KW-1133">Transmembrane helix</keyword>
<dbReference type="InterPro" id="IPR036286">
    <property type="entry name" value="LexA/Signal_pep-like_sf"/>
</dbReference>
<comment type="similarity">
    <text evidence="2">Belongs to the peptidase S26 family. IMP2 subfamily.</text>
</comment>
<evidence type="ECO:0000256" key="5">
    <source>
        <dbReference type="ARBA" id="ARBA00022692"/>
    </source>
</evidence>
<dbReference type="SUPFAM" id="SSF51306">
    <property type="entry name" value="LexA/Signal peptidase"/>
    <property type="match status" value="1"/>
</dbReference>
<dbReference type="OrthoDB" id="9996127at2759"/>
<evidence type="ECO:0000256" key="3">
    <source>
        <dbReference type="ARBA" id="ARBA00013650"/>
    </source>
</evidence>
<organism evidence="11 12">
    <name type="scientific">Cordyceps javanica</name>
    <dbReference type="NCBI Taxonomy" id="43265"/>
    <lineage>
        <taxon>Eukaryota</taxon>
        <taxon>Fungi</taxon>
        <taxon>Dikarya</taxon>
        <taxon>Ascomycota</taxon>
        <taxon>Pezizomycotina</taxon>
        <taxon>Sordariomycetes</taxon>
        <taxon>Hypocreomycetidae</taxon>
        <taxon>Hypocreales</taxon>
        <taxon>Cordycipitaceae</taxon>
        <taxon>Cordyceps</taxon>
    </lineage>
</organism>
<proteinExistence type="inferred from homology"/>
<evidence type="ECO:0000313" key="12">
    <source>
        <dbReference type="Proteomes" id="UP000315783"/>
    </source>
</evidence>
<dbReference type="InterPro" id="IPR019533">
    <property type="entry name" value="Peptidase_S26"/>
</dbReference>
<keyword evidence="6" id="KW-0999">Mitochondrion inner membrane</keyword>
<reference evidence="11 12" key="1">
    <citation type="journal article" date="2019" name="Appl. Microbiol. Biotechnol.">
        <title>Genome sequence of Isaria javanica and comparative genome analysis insights into family S53 peptidase evolution in fungal entomopathogens.</title>
        <authorList>
            <person name="Lin R."/>
            <person name="Zhang X."/>
            <person name="Xin B."/>
            <person name="Zou M."/>
            <person name="Gao Y."/>
            <person name="Qin F."/>
            <person name="Hu Q."/>
            <person name="Xie B."/>
            <person name="Cheng X."/>
        </authorList>
    </citation>
    <scope>NUCLEOTIDE SEQUENCE [LARGE SCALE GENOMIC DNA]</scope>
    <source>
        <strain evidence="11 12">IJ1G</strain>
    </source>
</reference>
<dbReference type="PANTHER" id="PTHR46041">
    <property type="entry name" value="MITOCHONDRIAL INNER MEMBRANE PROTEASE SUBUNIT 2"/>
    <property type="match status" value="1"/>
</dbReference>
<sequence length="243" mass="26681">MGPTGRLAGIFKPLNEAKLSTLSSAYYSRDCQSRGGTRVSAANHDLHVGAHTELAGLAATERGRPNCLETRCLCDVAASHCLDQCARCGNDIRAGSVHVSVYQWGKRLDPTNGRCSDVEMVATRESAKGDDCDAEVSPIAEMISPRNPEAVAIKRIVGLEGDTVHTRPPYPFPKVKVPKGHVWIEGDGRPGHTIDSNTYGPVSKRLLVGRVTHILYPFHKFGAVKWWEHIPRPIERRARNEDL</sequence>
<keyword evidence="7" id="KW-0378">Hydrolase</keyword>
<keyword evidence="4 11" id="KW-0645">Protease</keyword>
<evidence type="ECO:0000256" key="4">
    <source>
        <dbReference type="ARBA" id="ARBA00022670"/>
    </source>
</evidence>
<dbReference type="EMBL" id="SPUK01000001">
    <property type="protein sequence ID" value="TQW00757.1"/>
    <property type="molecule type" value="Genomic_DNA"/>
</dbReference>
<evidence type="ECO:0000256" key="9">
    <source>
        <dbReference type="ARBA" id="ARBA00023128"/>
    </source>
</evidence>
<dbReference type="GO" id="GO:0042720">
    <property type="term" value="C:mitochondrial inner membrane peptidase complex"/>
    <property type="evidence" value="ECO:0007669"/>
    <property type="project" value="InterPro"/>
</dbReference>
<evidence type="ECO:0000256" key="8">
    <source>
        <dbReference type="ARBA" id="ARBA00022989"/>
    </source>
</evidence>
<evidence type="ECO:0000256" key="10">
    <source>
        <dbReference type="ARBA" id="ARBA00023136"/>
    </source>
</evidence>
<dbReference type="InterPro" id="IPR037730">
    <property type="entry name" value="IMP2"/>
</dbReference>
<dbReference type="GO" id="GO:0006627">
    <property type="term" value="P:protein processing involved in protein targeting to mitochondrion"/>
    <property type="evidence" value="ECO:0007669"/>
    <property type="project" value="InterPro"/>
</dbReference>
<comment type="subcellular location">
    <subcellularLocation>
        <location evidence="1">Mitochondrion inner membrane</location>
        <topology evidence="1">Single-pass membrane protein</topology>
    </subcellularLocation>
</comment>
<dbReference type="GO" id="GO:0004252">
    <property type="term" value="F:serine-type endopeptidase activity"/>
    <property type="evidence" value="ECO:0007669"/>
    <property type="project" value="InterPro"/>
</dbReference>
<dbReference type="InterPro" id="IPR000223">
    <property type="entry name" value="Pept_S26A_signal_pept_1"/>
</dbReference>
<dbReference type="CDD" id="cd06530">
    <property type="entry name" value="S26_SPase_I"/>
    <property type="match status" value="1"/>
</dbReference>
<dbReference type="PRINTS" id="PR00727">
    <property type="entry name" value="LEADERPTASE"/>
</dbReference>
<keyword evidence="5" id="KW-0812">Transmembrane</keyword>